<keyword evidence="1" id="KW-0805">Transcription regulation</keyword>
<sequence length="197" mass="22045">MRKTGRPLSFDRTQALDLAMDVFWRHGYDATSISVLTGEMGITAPSLYAAFGDKHHLYLEALDRYMHRPGLELEPLLARTPTAYDAVNYMLMGAAKQQTRPDRPLGCMLMSARVNTPAESPLDQCIIALRNNVLDLIEKRIRRGIDEGDVPSHASASEMASFYLMVLQGMSVRARDGAGEQELLALARHALRCWPRE</sequence>
<protein>
    <submittedName>
        <fullName evidence="7">TetR/AcrR family transcriptional regulator</fullName>
    </submittedName>
</protein>
<evidence type="ECO:0000256" key="1">
    <source>
        <dbReference type="ARBA" id="ARBA00023015"/>
    </source>
</evidence>
<evidence type="ECO:0000313" key="6">
    <source>
        <dbReference type="EMBL" id="MBC2384296.1"/>
    </source>
</evidence>
<dbReference type="SUPFAM" id="SSF48498">
    <property type="entry name" value="Tetracyclin repressor-like, C-terminal domain"/>
    <property type="match status" value="1"/>
</dbReference>
<dbReference type="AlphaFoldDB" id="A0A7X1AVN1"/>
<accession>A0A7X1AVN1</accession>
<evidence type="ECO:0000313" key="7">
    <source>
        <dbReference type="EMBL" id="MBC2410373.1"/>
    </source>
</evidence>
<feature type="domain" description="HTH tetR-type" evidence="5">
    <location>
        <begin position="9"/>
        <end position="69"/>
    </location>
</feature>
<dbReference type="Gene3D" id="1.10.10.60">
    <property type="entry name" value="Homeodomain-like"/>
    <property type="match status" value="1"/>
</dbReference>
<evidence type="ECO:0000313" key="8">
    <source>
        <dbReference type="Proteomes" id="UP000520513"/>
    </source>
</evidence>
<comment type="caution">
    <text evidence="7">The sequence shown here is derived from an EMBL/GenBank/DDBJ whole genome shotgun (WGS) entry which is preliminary data.</text>
</comment>
<dbReference type="InterPro" id="IPR023772">
    <property type="entry name" value="DNA-bd_HTH_TetR-type_CS"/>
</dbReference>
<evidence type="ECO:0000256" key="3">
    <source>
        <dbReference type="ARBA" id="ARBA00023163"/>
    </source>
</evidence>
<dbReference type="PANTHER" id="PTHR47506:SF1">
    <property type="entry name" value="HTH-TYPE TRANSCRIPTIONAL REGULATOR YJDC"/>
    <property type="match status" value="1"/>
</dbReference>
<dbReference type="Proteomes" id="UP000520513">
    <property type="component" value="Unassembled WGS sequence"/>
</dbReference>
<dbReference type="Proteomes" id="UP000534677">
    <property type="component" value="Unassembled WGS sequence"/>
</dbReference>
<dbReference type="PROSITE" id="PS50977">
    <property type="entry name" value="HTH_TETR_2"/>
    <property type="match status" value="1"/>
</dbReference>
<dbReference type="SUPFAM" id="SSF46689">
    <property type="entry name" value="Homeodomain-like"/>
    <property type="match status" value="1"/>
</dbReference>
<dbReference type="Pfam" id="PF00440">
    <property type="entry name" value="TetR_N"/>
    <property type="match status" value="1"/>
</dbReference>
<dbReference type="RefSeq" id="WP_185709852.1">
    <property type="nucleotide sequence ID" value="NZ_JAAXCY010000016.1"/>
</dbReference>
<name>A0A7X1AVN1_9PSED</name>
<organism evidence="7 8">
    <name type="scientific">Pseudomonas cremoris</name>
    <dbReference type="NCBI Taxonomy" id="2724178"/>
    <lineage>
        <taxon>Bacteria</taxon>
        <taxon>Pseudomonadati</taxon>
        <taxon>Pseudomonadota</taxon>
        <taxon>Gammaproteobacteria</taxon>
        <taxon>Pseudomonadales</taxon>
        <taxon>Pseudomonadaceae</taxon>
        <taxon>Pseudomonas</taxon>
    </lineage>
</organism>
<evidence type="ECO:0000256" key="2">
    <source>
        <dbReference type="ARBA" id="ARBA00023125"/>
    </source>
</evidence>
<feature type="DNA-binding region" description="H-T-H motif" evidence="4">
    <location>
        <begin position="32"/>
        <end position="51"/>
    </location>
</feature>
<dbReference type="PROSITE" id="PS01081">
    <property type="entry name" value="HTH_TETR_1"/>
    <property type="match status" value="1"/>
</dbReference>
<keyword evidence="3" id="KW-0804">Transcription</keyword>
<dbReference type="InterPro" id="IPR001647">
    <property type="entry name" value="HTH_TetR"/>
</dbReference>
<dbReference type="EMBL" id="JAAXCZ010000016">
    <property type="protein sequence ID" value="MBC2384296.1"/>
    <property type="molecule type" value="Genomic_DNA"/>
</dbReference>
<gene>
    <name evidence="6" type="ORF">HF209_25480</name>
    <name evidence="7" type="ORF">HF257_30570</name>
</gene>
<keyword evidence="2 4" id="KW-0238">DNA-binding</keyword>
<dbReference type="Gene3D" id="1.10.357.10">
    <property type="entry name" value="Tetracycline Repressor, domain 2"/>
    <property type="match status" value="1"/>
</dbReference>
<dbReference type="InterPro" id="IPR009057">
    <property type="entry name" value="Homeodomain-like_sf"/>
</dbReference>
<dbReference type="EMBL" id="JAAXCY010000016">
    <property type="protein sequence ID" value="MBC2410373.1"/>
    <property type="molecule type" value="Genomic_DNA"/>
</dbReference>
<keyword evidence="9" id="KW-1185">Reference proteome</keyword>
<evidence type="ECO:0000259" key="5">
    <source>
        <dbReference type="PROSITE" id="PS50977"/>
    </source>
</evidence>
<proteinExistence type="predicted"/>
<dbReference type="InterPro" id="IPR036271">
    <property type="entry name" value="Tet_transcr_reg_TetR-rel_C_sf"/>
</dbReference>
<reference evidence="8 9" key="1">
    <citation type="submission" date="2020-04" db="EMBL/GenBank/DDBJ databases">
        <title>Pseudomonas crami sp. nov., a novel proteolytic bacterial species isolated from cream.</title>
        <authorList>
            <person name="Hofmann K."/>
            <person name="Woller A."/>
            <person name="Huptas C."/>
            <person name="Wenning M."/>
            <person name="Scherer S."/>
            <person name="Doll E.V."/>
        </authorList>
    </citation>
    <scope>NUCLEOTIDE SEQUENCE [LARGE SCALE GENOMIC DNA]</scope>
    <source>
        <strain evidence="6 9">WS 5096</strain>
        <strain evidence="7 8">WS 5106</strain>
    </source>
</reference>
<evidence type="ECO:0000313" key="9">
    <source>
        <dbReference type="Proteomes" id="UP000534677"/>
    </source>
</evidence>
<evidence type="ECO:0000256" key="4">
    <source>
        <dbReference type="PROSITE-ProRule" id="PRU00335"/>
    </source>
</evidence>
<dbReference type="GO" id="GO:0003677">
    <property type="term" value="F:DNA binding"/>
    <property type="evidence" value="ECO:0007669"/>
    <property type="project" value="UniProtKB-UniRule"/>
</dbReference>
<dbReference type="PANTHER" id="PTHR47506">
    <property type="entry name" value="TRANSCRIPTIONAL REGULATORY PROTEIN"/>
    <property type="match status" value="1"/>
</dbReference>